<dbReference type="Gene3D" id="3.30.830.10">
    <property type="entry name" value="Metalloenzyme, LuxS/M16 peptidase-like"/>
    <property type="match status" value="4"/>
</dbReference>
<dbReference type="KEGG" id="dpb:BABL1_gene_320"/>
<dbReference type="Pfam" id="PF00675">
    <property type="entry name" value="Peptidase_M16"/>
    <property type="match status" value="2"/>
</dbReference>
<dbReference type="Proteomes" id="UP000018769">
    <property type="component" value="Chromosome I"/>
</dbReference>
<evidence type="ECO:0000259" key="3">
    <source>
        <dbReference type="Pfam" id="PF00675"/>
    </source>
</evidence>
<evidence type="ECO:0000256" key="2">
    <source>
        <dbReference type="RuleBase" id="RU004447"/>
    </source>
</evidence>
<feature type="domain" description="Peptidase M16 C-terminal" evidence="4">
    <location>
        <begin position="168"/>
        <end position="343"/>
    </location>
</feature>
<dbReference type="PROSITE" id="PS00143">
    <property type="entry name" value="INSULINASE"/>
    <property type="match status" value="1"/>
</dbReference>
<dbReference type="STRING" id="673862.BABL1_gene_320"/>
<evidence type="ECO:0000313" key="5">
    <source>
        <dbReference type="EMBL" id="CDK30694.1"/>
    </source>
</evidence>
<evidence type="ECO:0000259" key="4">
    <source>
        <dbReference type="Pfam" id="PF05193"/>
    </source>
</evidence>
<dbReference type="InterPro" id="IPR011765">
    <property type="entry name" value="Pept_M16_N"/>
</dbReference>
<dbReference type="AlphaFoldDB" id="V6DGL4"/>
<gene>
    <name evidence="5" type="primary">albF</name>
    <name evidence="5" type="ORF">BABL1_gene_320</name>
</gene>
<name>V6DGL4_9BACT</name>
<dbReference type="InterPro" id="IPR011249">
    <property type="entry name" value="Metalloenz_LuxS/M16"/>
</dbReference>
<dbReference type="RefSeq" id="WP_023792237.1">
    <property type="nucleotide sequence ID" value="NC_023003.1"/>
</dbReference>
<sequence>MIRKVFKSVLENGLTVLTLPFKLIPKVSIQLWYNVGSKDEKSGQKGIAHLIEHMIFKGTATLSECDINLITHKLSGYCNAFTSYDYTGYLFDFPTQHWHEALPIMADCMRNCTFKQEFLNSELKAVIQELKMYKDNYTASLIENLISTTFQDHPYHHPIIGYKQDLWSLTRDSLINFYNHHYIPNNATLVVVGDVDHEQVLELAKKNFGHIKPNWNYKKEEFYHSPDLKSYQVKLYRDVKQSNVIMSWTIPGLSNKKSYLFDIASRVIGAGKGSSLYKKFVNEYELVTELESFVDELFEYGLFNIYFKPKNTEDIDKIINLINKELSNIIDTLEDSDINRAVKKTETDYLSLIENNSNQAYEIAKYFLATGDEQYFSNYTLYKKDNLKQEVKEFISQYLIPNISNTGYILPIKEKDKDYWLKIQEISDKEDNRILSNIKRTAEIEEGKCVYSIQVKPPKVFSYPKSQSFNISNGLKLLYYNNPVLPKADLILDFKSKYYYDPKDLQGLSTFTSLMIEEGTKNYTANQLADFLESYGMTLYSNSGYLGLSALSNDLTKGFEVLKDLLTQATFNQNAIVKVKEQLLAEINDYWDQPMKFVTQIAKQEIYKDHPYAKNILGTSESIKKITREDLLNYYKTFLSPIGSKLALVGNLSHYDIHENIESIFNNWKGPEVKNLIYPNIVPIKHKEINYPIMRDQTVLCYAGLSVRRTDSDYDKLLIFDQIFTGGVLGSMSSRLFDLREKTGLFYTIGGSLIYNVDLEPGLILIKTIVSNDRLKDAEKSIEEVINTAIDSISQEELTAAKNAIINSLVDNFSTNYKIAYSSLFIDNYGFSKDYFDHRAQQILSISLESVKEVVKKYLSIEKMIKIRAGRV</sequence>
<dbReference type="PANTHER" id="PTHR11851">
    <property type="entry name" value="METALLOPROTEASE"/>
    <property type="match status" value="1"/>
</dbReference>
<dbReference type="InterPro" id="IPR007863">
    <property type="entry name" value="Peptidase_M16_C"/>
</dbReference>
<dbReference type="OrthoDB" id="9811314at2"/>
<feature type="domain" description="Peptidase M16 C-terminal" evidence="4">
    <location>
        <begin position="625"/>
        <end position="804"/>
    </location>
</feature>
<dbReference type="InterPro" id="IPR050361">
    <property type="entry name" value="MPP/UQCRC_Complex"/>
</dbReference>
<proteinExistence type="inferred from homology"/>
<evidence type="ECO:0000313" key="6">
    <source>
        <dbReference type="Proteomes" id="UP000018769"/>
    </source>
</evidence>
<feature type="domain" description="Peptidase M16 N-terminal" evidence="3">
    <location>
        <begin position="25"/>
        <end position="161"/>
    </location>
</feature>
<dbReference type="SUPFAM" id="SSF63411">
    <property type="entry name" value="LuxS/MPP-like metallohydrolase"/>
    <property type="match status" value="4"/>
</dbReference>
<dbReference type="PANTHER" id="PTHR11851:SF49">
    <property type="entry name" value="MITOCHONDRIAL-PROCESSING PEPTIDASE SUBUNIT ALPHA"/>
    <property type="match status" value="1"/>
</dbReference>
<dbReference type="HOGENOM" id="CLU_007487_1_0_7"/>
<dbReference type="GO" id="GO:0004222">
    <property type="term" value="F:metalloendopeptidase activity"/>
    <property type="evidence" value="ECO:0007669"/>
    <property type="project" value="InterPro"/>
</dbReference>
<dbReference type="GO" id="GO:0046872">
    <property type="term" value="F:metal ion binding"/>
    <property type="evidence" value="ECO:0007669"/>
    <property type="project" value="InterPro"/>
</dbReference>
<keyword evidence="6" id="KW-1185">Reference proteome</keyword>
<reference evidence="5 6" key="1">
    <citation type="journal article" date="2015" name="Biol. Direct">
        <title>Babela massiliensis, a representative of a widespread bacterial phylum with unusual adaptations to parasitism in amoebae.</title>
        <authorList>
            <person name="Pagnier I."/>
            <person name="Yutin N."/>
            <person name="Croce O."/>
            <person name="Makarova K.S."/>
            <person name="Wolf Y.I."/>
            <person name="Benamar S."/>
            <person name="Raoult D."/>
            <person name="Koonin E.V."/>
            <person name="La Scola B."/>
        </authorList>
    </citation>
    <scope>NUCLEOTIDE SEQUENCE [LARGE SCALE GENOMIC DNA]</scope>
    <source>
        <strain evidence="6">BABL1</strain>
    </source>
</reference>
<dbReference type="Pfam" id="PF05193">
    <property type="entry name" value="Peptidase_M16_C"/>
    <property type="match status" value="2"/>
</dbReference>
<accession>V6DGL4</accession>
<dbReference type="eggNOG" id="COG0612">
    <property type="taxonomic scope" value="Bacteria"/>
</dbReference>
<dbReference type="PATRIC" id="fig|673862.3.peg.582"/>
<protein>
    <submittedName>
        <fullName evidence="5">Predicted Zn-dependent peptidase</fullName>
    </submittedName>
</protein>
<comment type="similarity">
    <text evidence="1 2">Belongs to the peptidase M16 family.</text>
</comment>
<organism evidence="5 6">
    <name type="scientific">Candidatus Babela massiliensis</name>
    <dbReference type="NCBI Taxonomy" id="673862"/>
    <lineage>
        <taxon>Bacteria</taxon>
        <taxon>Candidatus Babelota</taxon>
        <taxon>Candidatus Babeliae</taxon>
        <taxon>Candidatus Babeliales</taxon>
        <taxon>Candidatus Babeliaceae</taxon>
        <taxon>Candidatus Babela</taxon>
    </lineage>
</organism>
<evidence type="ECO:0000256" key="1">
    <source>
        <dbReference type="ARBA" id="ARBA00007261"/>
    </source>
</evidence>
<dbReference type="InterPro" id="IPR001431">
    <property type="entry name" value="Pept_M16_Zn_BS"/>
</dbReference>
<feature type="domain" description="Peptidase M16 N-terminal" evidence="3">
    <location>
        <begin position="481"/>
        <end position="619"/>
    </location>
</feature>
<dbReference type="EMBL" id="HG793133">
    <property type="protein sequence ID" value="CDK30694.1"/>
    <property type="molecule type" value="Genomic_DNA"/>
</dbReference>
<dbReference type="GO" id="GO:0006508">
    <property type="term" value="P:proteolysis"/>
    <property type="evidence" value="ECO:0007669"/>
    <property type="project" value="InterPro"/>
</dbReference>